<dbReference type="SUPFAM" id="SSF51735">
    <property type="entry name" value="NAD(P)-binding Rossmann-fold domains"/>
    <property type="match status" value="1"/>
</dbReference>
<dbReference type="Gene3D" id="3.40.50.720">
    <property type="entry name" value="NAD(P)-binding Rossmann-like Domain"/>
    <property type="match status" value="1"/>
</dbReference>
<protein>
    <recommendedName>
        <fullName evidence="3">Gfo/Idh/MocA-like oxidoreductase N-terminal domain-containing protein</fullName>
    </recommendedName>
</protein>
<accession>A0A427TRD1</accession>
<reference evidence="1 2" key="1">
    <citation type="submission" date="2018-12" db="EMBL/GenBank/DDBJ databases">
        <title>Genomic taxonomy of the Vibrionaceae family.</title>
        <authorList>
            <person name="Gomez-Gil B."/>
            <person name="Enciso-Ibarra K."/>
        </authorList>
    </citation>
    <scope>NUCLEOTIDE SEQUENCE [LARGE SCALE GENOMIC DNA]</scope>
    <source>
        <strain evidence="1 2">CAIM 594</strain>
    </source>
</reference>
<dbReference type="Gene3D" id="3.30.360.10">
    <property type="entry name" value="Dihydrodipicolinate Reductase, domain 2"/>
    <property type="match status" value="1"/>
</dbReference>
<dbReference type="Proteomes" id="UP000269041">
    <property type="component" value="Unassembled WGS sequence"/>
</dbReference>
<gene>
    <name evidence="1" type="ORF">EJA03_19975</name>
</gene>
<keyword evidence="2" id="KW-1185">Reference proteome</keyword>
<evidence type="ECO:0000313" key="1">
    <source>
        <dbReference type="EMBL" id="RSD26947.1"/>
    </source>
</evidence>
<evidence type="ECO:0008006" key="3">
    <source>
        <dbReference type="Google" id="ProtNLM"/>
    </source>
</evidence>
<dbReference type="OrthoDB" id="9781031at2"/>
<sequence length="197" mass="22764">MMIKSLVFGRGFGLYGHAVALSELGCRVHFPLDYKSVVLSRIELKPYLANIVYVAEPEKNVEDIDLVCLARRPNDNVKLLNTLLDNGFSRNIVIEKPLGNSPESACRLLPIVNKYERWSIPYLFEYCDWFYELYKAVSENKHIDIEWFHCQVNNPSSWKHNEKSGGGILSFYFVHLIALFKRLKPESPYSIDISNEC</sequence>
<dbReference type="RefSeq" id="WP_148101011.1">
    <property type="nucleotide sequence ID" value="NZ_RSFA01000213.1"/>
</dbReference>
<dbReference type="InterPro" id="IPR036291">
    <property type="entry name" value="NAD(P)-bd_dom_sf"/>
</dbReference>
<dbReference type="AlphaFoldDB" id="A0A427TRD1"/>
<organism evidence="1 2">
    <name type="scientific">Vibrio pectenicida</name>
    <dbReference type="NCBI Taxonomy" id="62763"/>
    <lineage>
        <taxon>Bacteria</taxon>
        <taxon>Pseudomonadati</taxon>
        <taxon>Pseudomonadota</taxon>
        <taxon>Gammaproteobacteria</taxon>
        <taxon>Vibrionales</taxon>
        <taxon>Vibrionaceae</taxon>
        <taxon>Vibrio</taxon>
    </lineage>
</organism>
<comment type="caution">
    <text evidence="1">The sequence shown here is derived from an EMBL/GenBank/DDBJ whole genome shotgun (WGS) entry which is preliminary data.</text>
</comment>
<dbReference type="EMBL" id="RSFA01000213">
    <property type="protein sequence ID" value="RSD26947.1"/>
    <property type="molecule type" value="Genomic_DNA"/>
</dbReference>
<feature type="non-terminal residue" evidence="1">
    <location>
        <position position="197"/>
    </location>
</feature>
<proteinExistence type="predicted"/>
<evidence type="ECO:0000313" key="2">
    <source>
        <dbReference type="Proteomes" id="UP000269041"/>
    </source>
</evidence>
<name>A0A427TRD1_9VIBR</name>